<organism evidence="2 3">
    <name type="scientific">Liparis tanakae</name>
    <name type="common">Tanaka's snailfish</name>
    <dbReference type="NCBI Taxonomy" id="230148"/>
    <lineage>
        <taxon>Eukaryota</taxon>
        <taxon>Metazoa</taxon>
        <taxon>Chordata</taxon>
        <taxon>Craniata</taxon>
        <taxon>Vertebrata</taxon>
        <taxon>Euteleostomi</taxon>
        <taxon>Actinopterygii</taxon>
        <taxon>Neopterygii</taxon>
        <taxon>Teleostei</taxon>
        <taxon>Neoteleostei</taxon>
        <taxon>Acanthomorphata</taxon>
        <taxon>Eupercaria</taxon>
        <taxon>Perciformes</taxon>
        <taxon>Cottioidei</taxon>
        <taxon>Cottales</taxon>
        <taxon>Liparidae</taxon>
        <taxon>Liparis</taxon>
    </lineage>
</organism>
<evidence type="ECO:0000256" key="1">
    <source>
        <dbReference type="SAM" id="MobiDB-lite"/>
    </source>
</evidence>
<protein>
    <submittedName>
        <fullName evidence="2">Uncharacterized protein</fullName>
    </submittedName>
</protein>
<name>A0A4Z2H277_9TELE</name>
<evidence type="ECO:0000313" key="3">
    <source>
        <dbReference type="Proteomes" id="UP000314294"/>
    </source>
</evidence>
<comment type="caution">
    <text evidence="2">The sequence shown here is derived from an EMBL/GenBank/DDBJ whole genome shotgun (WGS) entry which is preliminary data.</text>
</comment>
<sequence length="190" mass="19581">MRRAPSRSRACRDLSVFPVGLGASPLQRSTTPGAPPVCLCVNPTSTCSPAFEAAERLASPPVRLCAVITTAPLPPLPSSFRQPAIWFPPPPQRAGSLHPTIIAHSGNTASFGAPRSCRALGDDIHLSAPLTAAGSGLVSPTRTPPRAGLPRLRGGPSAPLSHERLANGGRGQRDGVAAKSKGATRGKENK</sequence>
<dbReference type="Proteomes" id="UP000314294">
    <property type="component" value="Unassembled WGS sequence"/>
</dbReference>
<proteinExistence type="predicted"/>
<dbReference type="EMBL" id="SRLO01000367">
    <property type="protein sequence ID" value="TNN58924.1"/>
    <property type="molecule type" value="Genomic_DNA"/>
</dbReference>
<keyword evidence="3" id="KW-1185">Reference proteome</keyword>
<evidence type="ECO:0000313" key="2">
    <source>
        <dbReference type="EMBL" id="TNN58924.1"/>
    </source>
</evidence>
<gene>
    <name evidence="2" type="ORF">EYF80_030837</name>
</gene>
<accession>A0A4Z2H277</accession>
<dbReference type="AlphaFoldDB" id="A0A4Z2H277"/>
<feature type="region of interest" description="Disordered" evidence="1">
    <location>
        <begin position="133"/>
        <end position="190"/>
    </location>
</feature>
<reference evidence="2 3" key="1">
    <citation type="submission" date="2019-03" db="EMBL/GenBank/DDBJ databases">
        <title>First draft genome of Liparis tanakae, snailfish: a comprehensive survey of snailfish specific genes.</title>
        <authorList>
            <person name="Kim W."/>
            <person name="Song I."/>
            <person name="Jeong J.-H."/>
            <person name="Kim D."/>
            <person name="Kim S."/>
            <person name="Ryu S."/>
            <person name="Song J.Y."/>
            <person name="Lee S.K."/>
        </authorList>
    </citation>
    <scope>NUCLEOTIDE SEQUENCE [LARGE SCALE GENOMIC DNA]</scope>
    <source>
        <tissue evidence="2">Muscle</tissue>
    </source>
</reference>